<dbReference type="Gene3D" id="3.40.605.10">
    <property type="entry name" value="Aldehyde Dehydrogenase, Chain A, domain 1"/>
    <property type="match status" value="1"/>
</dbReference>
<dbReference type="ExpressionAtlas" id="A0A2K3LJ48">
    <property type="expression patterns" value="baseline"/>
</dbReference>
<comment type="caution">
    <text evidence="8">The sequence shown here is derived from an EMBL/GenBank/DDBJ whole genome shotgun (WGS) entry which is preliminary data.</text>
</comment>
<dbReference type="Pfam" id="PF00171">
    <property type="entry name" value="Aldedh"/>
    <property type="match status" value="1"/>
</dbReference>
<protein>
    <recommendedName>
        <fullName evidence="2">NADP-dependent glyceraldehyde-3-phosphate dehydrogenase</fullName>
        <ecNumber evidence="1">1.2.1.9</ecNumber>
    </recommendedName>
    <alternativeName>
        <fullName evidence="3">Glyceraldehyde-3-phosphate dehydrogenase [NADP(+)]</fullName>
    </alternativeName>
    <alternativeName>
        <fullName evidence="4">Non-phosphorylating glyceraldehyde 3-phosphate dehydrogenase</fullName>
    </alternativeName>
    <alternativeName>
        <fullName evidence="5">Triosephosphate dehydrogenase</fullName>
    </alternativeName>
</protein>
<dbReference type="GO" id="GO:0008886">
    <property type="term" value="F:glyceraldehyde-3-phosphate dehydrogenase (NADP+) (non-phosphorylating) activity"/>
    <property type="evidence" value="ECO:0007669"/>
    <property type="project" value="UniProtKB-EC"/>
</dbReference>
<evidence type="ECO:0000259" key="7">
    <source>
        <dbReference type="Pfam" id="PF00171"/>
    </source>
</evidence>
<evidence type="ECO:0000313" key="9">
    <source>
        <dbReference type="Proteomes" id="UP000236291"/>
    </source>
</evidence>
<dbReference type="InterPro" id="IPR016161">
    <property type="entry name" value="Ald_DH/histidinol_DH"/>
</dbReference>
<comment type="catalytic activity">
    <reaction evidence="6">
        <text>D-glyceraldehyde 3-phosphate + NADP(+) + H2O = (2R)-3-phosphoglycerate + NADPH + 2 H(+)</text>
        <dbReference type="Rhea" id="RHEA:14669"/>
        <dbReference type="ChEBI" id="CHEBI:15377"/>
        <dbReference type="ChEBI" id="CHEBI:15378"/>
        <dbReference type="ChEBI" id="CHEBI:57783"/>
        <dbReference type="ChEBI" id="CHEBI:58272"/>
        <dbReference type="ChEBI" id="CHEBI:58349"/>
        <dbReference type="ChEBI" id="CHEBI:59776"/>
        <dbReference type="EC" id="1.2.1.9"/>
    </reaction>
</comment>
<proteinExistence type="predicted"/>
<organism evidence="8 9">
    <name type="scientific">Trifolium pratense</name>
    <name type="common">Red clover</name>
    <dbReference type="NCBI Taxonomy" id="57577"/>
    <lineage>
        <taxon>Eukaryota</taxon>
        <taxon>Viridiplantae</taxon>
        <taxon>Streptophyta</taxon>
        <taxon>Embryophyta</taxon>
        <taxon>Tracheophyta</taxon>
        <taxon>Spermatophyta</taxon>
        <taxon>Magnoliopsida</taxon>
        <taxon>eudicotyledons</taxon>
        <taxon>Gunneridae</taxon>
        <taxon>Pentapetalae</taxon>
        <taxon>rosids</taxon>
        <taxon>fabids</taxon>
        <taxon>Fabales</taxon>
        <taxon>Fabaceae</taxon>
        <taxon>Papilionoideae</taxon>
        <taxon>50 kb inversion clade</taxon>
        <taxon>NPAAA clade</taxon>
        <taxon>Hologalegina</taxon>
        <taxon>IRL clade</taxon>
        <taxon>Trifolieae</taxon>
        <taxon>Trifolium</taxon>
    </lineage>
</organism>
<dbReference type="GO" id="GO:0008911">
    <property type="term" value="F:lactaldehyde dehydrogenase (NAD+) activity"/>
    <property type="evidence" value="ECO:0007669"/>
    <property type="project" value="TreeGrafter"/>
</dbReference>
<evidence type="ECO:0000256" key="2">
    <source>
        <dbReference type="ARBA" id="ARBA00040853"/>
    </source>
</evidence>
<dbReference type="PANTHER" id="PTHR42991">
    <property type="entry name" value="ALDEHYDE DEHYDROGENASE"/>
    <property type="match status" value="1"/>
</dbReference>
<accession>A0A2K3LJ48</accession>
<feature type="domain" description="Aldehyde dehydrogenase" evidence="7">
    <location>
        <begin position="24"/>
        <end position="195"/>
    </location>
</feature>
<evidence type="ECO:0000256" key="6">
    <source>
        <dbReference type="ARBA" id="ARBA00049186"/>
    </source>
</evidence>
<dbReference type="PANTHER" id="PTHR42991:SF11">
    <property type="entry name" value="NADP-DEPENDENT GLYCERALDEHYDE-3-PHOSPHATE DEHYDROGENASE"/>
    <property type="match status" value="1"/>
</dbReference>
<dbReference type="STRING" id="57577.A0A2K3LJ48"/>
<name>A0A2K3LJ48_TRIPR</name>
<evidence type="ECO:0000313" key="8">
    <source>
        <dbReference type="EMBL" id="PNX78561.1"/>
    </source>
</evidence>
<dbReference type="EMBL" id="ASHM01034337">
    <property type="protein sequence ID" value="PNX78561.1"/>
    <property type="molecule type" value="Genomic_DNA"/>
</dbReference>
<sequence length="196" mass="21354">MAGSDIFAEIIDGDVFNYYSDGQWNKSSSGKYVPIINPTTRKVHFKVQACTQEEVNKVIESAKTAQKIWAKTPLWKRAELLHKAAAILKEHKAPIADCLVKEIAKPAKDAVTEVVRSGDLVSYCAEEGVRVLGEGKFLVSDSFPGNDRTKYCLTSKIPLGVVLAIPPFNYPVNLAVSKIAPALISGNSIVLKPPTQ</sequence>
<dbReference type="EC" id="1.2.1.9" evidence="1"/>
<reference evidence="8 9" key="2">
    <citation type="journal article" date="2017" name="Front. Plant Sci.">
        <title>Gene Classification and Mining of Molecular Markers Useful in Red Clover (Trifolium pratense) Breeding.</title>
        <authorList>
            <person name="Istvanek J."/>
            <person name="Dluhosova J."/>
            <person name="Dluhos P."/>
            <person name="Patkova L."/>
            <person name="Nedelnik J."/>
            <person name="Repkova J."/>
        </authorList>
    </citation>
    <scope>NUCLEOTIDE SEQUENCE [LARGE SCALE GENOMIC DNA]</scope>
    <source>
        <strain evidence="9">cv. Tatra</strain>
        <tissue evidence="8">Young leaves</tissue>
    </source>
</reference>
<evidence type="ECO:0000256" key="5">
    <source>
        <dbReference type="ARBA" id="ARBA00043052"/>
    </source>
</evidence>
<dbReference type="SUPFAM" id="SSF53720">
    <property type="entry name" value="ALDH-like"/>
    <property type="match status" value="1"/>
</dbReference>
<evidence type="ECO:0000256" key="1">
    <source>
        <dbReference type="ARBA" id="ARBA00038980"/>
    </source>
</evidence>
<dbReference type="InterPro" id="IPR015590">
    <property type="entry name" value="Aldehyde_DH_dom"/>
</dbReference>
<reference evidence="8 9" key="1">
    <citation type="journal article" date="2014" name="Am. J. Bot.">
        <title>Genome assembly and annotation for red clover (Trifolium pratense; Fabaceae).</title>
        <authorList>
            <person name="Istvanek J."/>
            <person name="Jaros M."/>
            <person name="Krenek A."/>
            <person name="Repkova J."/>
        </authorList>
    </citation>
    <scope>NUCLEOTIDE SEQUENCE [LARGE SCALE GENOMIC DNA]</scope>
    <source>
        <strain evidence="9">cv. Tatra</strain>
        <tissue evidence="8">Young leaves</tissue>
    </source>
</reference>
<dbReference type="InterPro" id="IPR051020">
    <property type="entry name" value="ALDH-related_metabolic_enz"/>
</dbReference>
<dbReference type="AlphaFoldDB" id="A0A2K3LJ48"/>
<evidence type="ECO:0000256" key="3">
    <source>
        <dbReference type="ARBA" id="ARBA00042470"/>
    </source>
</evidence>
<gene>
    <name evidence="8" type="ORF">L195_g034539</name>
</gene>
<dbReference type="InterPro" id="IPR016162">
    <property type="entry name" value="Ald_DH_N"/>
</dbReference>
<dbReference type="Proteomes" id="UP000236291">
    <property type="component" value="Unassembled WGS sequence"/>
</dbReference>
<evidence type="ECO:0000256" key="4">
    <source>
        <dbReference type="ARBA" id="ARBA00042646"/>
    </source>
</evidence>